<protein>
    <submittedName>
        <fullName evidence="1">Uncharacterized protein</fullName>
    </submittedName>
</protein>
<accession>X1R2B9</accession>
<comment type="caution">
    <text evidence="1">The sequence shown here is derived from an EMBL/GenBank/DDBJ whole genome shotgun (WGS) entry which is preliminary data.</text>
</comment>
<evidence type="ECO:0000313" key="1">
    <source>
        <dbReference type="EMBL" id="GAI49714.1"/>
    </source>
</evidence>
<dbReference type="EMBL" id="BARV01033384">
    <property type="protein sequence ID" value="GAI49714.1"/>
    <property type="molecule type" value="Genomic_DNA"/>
</dbReference>
<organism evidence="1">
    <name type="scientific">marine sediment metagenome</name>
    <dbReference type="NCBI Taxonomy" id="412755"/>
    <lineage>
        <taxon>unclassified sequences</taxon>
        <taxon>metagenomes</taxon>
        <taxon>ecological metagenomes</taxon>
    </lineage>
</organism>
<gene>
    <name evidence="1" type="ORF">S06H3_52481</name>
</gene>
<dbReference type="AlphaFoldDB" id="X1R2B9"/>
<name>X1R2B9_9ZZZZ</name>
<proteinExistence type="predicted"/>
<sequence length="63" mass="6981">MSRVSKAEGLGAGVLRGAHAERLHSQEKPQGLAVRNNYAPIQRQLLRDIYCVDPPPLDYPPET</sequence>
<reference evidence="1" key="1">
    <citation type="journal article" date="2014" name="Front. Microbiol.">
        <title>High frequency of phylogenetically diverse reductive dehalogenase-homologous genes in deep subseafloor sedimentary metagenomes.</title>
        <authorList>
            <person name="Kawai M."/>
            <person name="Futagami T."/>
            <person name="Toyoda A."/>
            <person name="Takaki Y."/>
            <person name="Nishi S."/>
            <person name="Hori S."/>
            <person name="Arai W."/>
            <person name="Tsubouchi T."/>
            <person name="Morono Y."/>
            <person name="Uchiyama I."/>
            <person name="Ito T."/>
            <person name="Fujiyama A."/>
            <person name="Inagaki F."/>
            <person name="Takami H."/>
        </authorList>
    </citation>
    <scope>NUCLEOTIDE SEQUENCE</scope>
    <source>
        <strain evidence="1">Expedition CK06-06</strain>
    </source>
</reference>